<comment type="subcellular location">
    <subcellularLocation>
        <location evidence="1">Cell membrane</location>
        <topology evidence="1">Multi-pass membrane protein</topology>
    </subcellularLocation>
</comment>
<dbReference type="PANTHER" id="PTHR34584:SF1">
    <property type="entry name" value="NA(+)_H(+) ANTIPORTER SUBUNIT E1"/>
    <property type="match status" value="1"/>
</dbReference>
<name>A0A934WY65_9BACT</name>
<protein>
    <submittedName>
        <fullName evidence="8">Na+/H+ antiporter subunit E</fullName>
    </submittedName>
</protein>
<evidence type="ECO:0000313" key="8">
    <source>
        <dbReference type="EMBL" id="MBK6264965.1"/>
    </source>
</evidence>
<keyword evidence="6 7" id="KW-0472">Membrane</keyword>
<evidence type="ECO:0000256" key="2">
    <source>
        <dbReference type="ARBA" id="ARBA00006228"/>
    </source>
</evidence>
<evidence type="ECO:0000313" key="9">
    <source>
        <dbReference type="Proteomes" id="UP000611723"/>
    </source>
</evidence>
<proteinExistence type="inferred from homology"/>
<reference evidence="8" key="1">
    <citation type="submission" date="2021-01" db="EMBL/GenBank/DDBJ databases">
        <title>Marivirga aurantiaca sp. nov., isolated from intertidal surface sediments.</title>
        <authorList>
            <person name="Zhang M."/>
        </authorList>
    </citation>
    <scope>NUCLEOTIDE SEQUENCE</scope>
    <source>
        <strain evidence="8">S37H4</strain>
    </source>
</reference>
<evidence type="ECO:0000256" key="5">
    <source>
        <dbReference type="ARBA" id="ARBA00022989"/>
    </source>
</evidence>
<feature type="transmembrane region" description="Helical" evidence="7">
    <location>
        <begin position="61"/>
        <end position="83"/>
    </location>
</feature>
<evidence type="ECO:0000256" key="1">
    <source>
        <dbReference type="ARBA" id="ARBA00004651"/>
    </source>
</evidence>
<dbReference type="RefSeq" id="WP_201430628.1">
    <property type="nucleotide sequence ID" value="NZ_JAEQBW010000002.1"/>
</dbReference>
<dbReference type="EMBL" id="JAEQBW010000002">
    <property type="protein sequence ID" value="MBK6264965.1"/>
    <property type="molecule type" value="Genomic_DNA"/>
</dbReference>
<keyword evidence="5 7" id="KW-1133">Transmembrane helix</keyword>
<keyword evidence="3" id="KW-1003">Cell membrane</keyword>
<comment type="similarity">
    <text evidence="2">Belongs to the CPA3 antiporters (TC 2.A.63) subunit E family.</text>
</comment>
<dbReference type="InterPro" id="IPR002758">
    <property type="entry name" value="Cation_antiport_E"/>
</dbReference>
<feature type="transmembrane region" description="Helical" evidence="7">
    <location>
        <begin position="28"/>
        <end position="49"/>
    </location>
</feature>
<sequence>MRTFIIHLTATIILGVLLHDILVTKASGIAEFCIYLAFMLLLWLTSWLYNRTYFRQFKGAVLLFFYLIKELFVSNLKVIYYVITPGLQFRPAILELPLDIKSEAGIALLANMITLTPGTLTLEISEDRKFLYYHTLNVPDNDLEEAKRQVKEGFEKRIMAIVQ</sequence>
<keyword evidence="9" id="KW-1185">Reference proteome</keyword>
<evidence type="ECO:0000256" key="7">
    <source>
        <dbReference type="SAM" id="Phobius"/>
    </source>
</evidence>
<dbReference type="Pfam" id="PF01899">
    <property type="entry name" value="MNHE"/>
    <property type="match status" value="1"/>
</dbReference>
<dbReference type="GO" id="GO:0005886">
    <property type="term" value="C:plasma membrane"/>
    <property type="evidence" value="ECO:0007669"/>
    <property type="project" value="UniProtKB-SubCell"/>
</dbReference>
<dbReference type="AlphaFoldDB" id="A0A934WY65"/>
<dbReference type="GO" id="GO:0008324">
    <property type="term" value="F:monoatomic cation transmembrane transporter activity"/>
    <property type="evidence" value="ECO:0007669"/>
    <property type="project" value="InterPro"/>
</dbReference>
<gene>
    <name evidence="8" type="ORF">JKA74_07945</name>
</gene>
<organism evidence="8 9">
    <name type="scientific">Marivirga aurantiaca</name>
    <dbReference type="NCBI Taxonomy" id="2802615"/>
    <lineage>
        <taxon>Bacteria</taxon>
        <taxon>Pseudomonadati</taxon>
        <taxon>Bacteroidota</taxon>
        <taxon>Cytophagia</taxon>
        <taxon>Cytophagales</taxon>
        <taxon>Marivirgaceae</taxon>
        <taxon>Marivirga</taxon>
    </lineage>
</organism>
<dbReference type="Proteomes" id="UP000611723">
    <property type="component" value="Unassembled WGS sequence"/>
</dbReference>
<evidence type="ECO:0000256" key="3">
    <source>
        <dbReference type="ARBA" id="ARBA00022475"/>
    </source>
</evidence>
<dbReference type="PANTHER" id="PTHR34584">
    <property type="entry name" value="NA(+)/H(+) ANTIPORTER SUBUNIT E1"/>
    <property type="match status" value="1"/>
</dbReference>
<comment type="caution">
    <text evidence="8">The sequence shown here is derived from an EMBL/GenBank/DDBJ whole genome shotgun (WGS) entry which is preliminary data.</text>
</comment>
<keyword evidence="4 7" id="KW-0812">Transmembrane</keyword>
<accession>A0A934WY65</accession>
<evidence type="ECO:0000256" key="4">
    <source>
        <dbReference type="ARBA" id="ARBA00022692"/>
    </source>
</evidence>
<evidence type="ECO:0000256" key="6">
    <source>
        <dbReference type="ARBA" id="ARBA00023136"/>
    </source>
</evidence>